<dbReference type="PANTHER" id="PTHR39953:SF1">
    <property type="entry name" value="RE54151P"/>
    <property type="match status" value="1"/>
</dbReference>
<reference evidence="1 2" key="1">
    <citation type="submission" date="2015-09" db="EMBL/GenBank/DDBJ databases">
        <title>Trachymyrmex cornetzi WGS genome.</title>
        <authorList>
            <person name="Nygaard S."/>
            <person name="Hu H."/>
            <person name="Boomsma J."/>
            <person name="Zhang G."/>
        </authorList>
    </citation>
    <scope>NUCLEOTIDE SEQUENCE [LARGE SCALE GENOMIC DNA]</scope>
    <source>
        <strain evidence="1">Tcor2-1</strain>
        <tissue evidence="1">Whole body</tissue>
    </source>
</reference>
<name>A0A151J7R8_9HYME</name>
<keyword evidence="2" id="KW-1185">Reference proteome</keyword>
<evidence type="ECO:0000313" key="1">
    <source>
        <dbReference type="EMBL" id="KYN20025.1"/>
    </source>
</evidence>
<sequence length="254" mass="29153">MYSILLIHTFYGAEGENYGDSAVGFVELKQEGCFCYIQGKVCPEHRVNSKLCSVSMLVDEKNEKVEYVKCDDCAASAGILKLTLIRNIYCRSEEFESIATVCYWKKPRLAQIGANVKSMRAKDLLSSKPVPVLPNNDGFLQILLHEMEKIKFDCQLSRHFDNFLSFAISSAVSGSCPTGCHPAKDTTDQNQSTMWKKLRYGRITASRIYEIPLVTTFFRYLLHVFTHFEMFVRQLSNLYRIMTSHHRRHHGARK</sequence>
<dbReference type="Proteomes" id="UP000078492">
    <property type="component" value="Unassembled WGS sequence"/>
</dbReference>
<evidence type="ECO:0000313" key="2">
    <source>
        <dbReference type="Proteomes" id="UP000078492"/>
    </source>
</evidence>
<dbReference type="AlphaFoldDB" id="A0A151J7R8"/>
<dbReference type="EMBL" id="KQ979640">
    <property type="protein sequence ID" value="KYN20025.1"/>
    <property type="molecule type" value="Genomic_DNA"/>
</dbReference>
<gene>
    <name evidence="1" type="ORF">ALC57_07599</name>
</gene>
<dbReference type="PANTHER" id="PTHR39953">
    <property type="entry name" value="RE54151P"/>
    <property type="match status" value="1"/>
</dbReference>
<protein>
    <submittedName>
        <fullName evidence="1">Uncharacterized protein</fullName>
    </submittedName>
</protein>
<accession>A0A151J7R8</accession>
<organism evidence="1 2">
    <name type="scientific">Trachymyrmex cornetzi</name>
    <dbReference type="NCBI Taxonomy" id="471704"/>
    <lineage>
        <taxon>Eukaryota</taxon>
        <taxon>Metazoa</taxon>
        <taxon>Ecdysozoa</taxon>
        <taxon>Arthropoda</taxon>
        <taxon>Hexapoda</taxon>
        <taxon>Insecta</taxon>
        <taxon>Pterygota</taxon>
        <taxon>Neoptera</taxon>
        <taxon>Endopterygota</taxon>
        <taxon>Hymenoptera</taxon>
        <taxon>Apocrita</taxon>
        <taxon>Aculeata</taxon>
        <taxon>Formicoidea</taxon>
        <taxon>Formicidae</taxon>
        <taxon>Myrmicinae</taxon>
        <taxon>Trachymyrmex</taxon>
    </lineage>
</organism>
<proteinExistence type="predicted"/>